<dbReference type="Proteomes" id="UP001050691">
    <property type="component" value="Unassembled WGS sequence"/>
</dbReference>
<reference evidence="1" key="1">
    <citation type="submission" date="2021-10" db="EMBL/GenBank/DDBJ databases">
        <title>De novo Genome Assembly of Clathrus columnatus (Basidiomycota, Fungi) Using Illumina and Nanopore Sequence Data.</title>
        <authorList>
            <person name="Ogiso-Tanaka E."/>
            <person name="Itagaki H."/>
            <person name="Hosoya T."/>
            <person name="Hosaka K."/>
        </authorList>
    </citation>
    <scope>NUCLEOTIDE SEQUENCE</scope>
    <source>
        <strain evidence="1">MO-923</strain>
    </source>
</reference>
<accession>A0AAV5A0G2</accession>
<dbReference type="AlphaFoldDB" id="A0AAV5A0G2"/>
<gene>
    <name evidence="1" type="ORF">Clacol_001930</name>
</gene>
<proteinExistence type="predicted"/>
<comment type="caution">
    <text evidence="1">The sequence shown here is derived from an EMBL/GenBank/DDBJ whole genome shotgun (WGS) entry which is preliminary data.</text>
</comment>
<name>A0AAV5A0G2_9AGAM</name>
<evidence type="ECO:0000313" key="2">
    <source>
        <dbReference type="Proteomes" id="UP001050691"/>
    </source>
</evidence>
<sequence length="388" mass="41688">MTLNLLIAGSFYEQSIAISQGLKDFNASAIFGLNPAANGLNCTIDLSPVSDPSNTANLIDSMVYIESIKRMGARSLLSNASFELSGTEQDLFTGIYQDATQLSVLAGNITVPDLPLGSHPNLTQEDYSSLLFRFNPTCLNDLGLQNLPKQRPSRLRRAKTNTRVIHPTVAIESHRWKASEVRCDDWSTTKIDVHESALMTLSVLVAGAFYEQAISISQGLNNPNTTAILGLNAAASLLNNASIDISPADQNIIESIASGASLTLIVTGNLSVPGVPLNNSNLPNVTLEDFTSLLVKYSPTCLVDLGLENLPTFCQAFTLDPTQQQAIVSPVQFTNNVVPTCTIFGTSGPMLWYVTETADPLSVDPTQRQAQEGSNTCSGPELFFLTKS</sequence>
<keyword evidence="2" id="KW-1185">Reference proteome</keyword>
<dbReference type="EMBL" id="BPWL01000002">
    <property type="protein sequence ID" value="GJJ07725.1"/>
    <property type="molecule type" value="Genomic_DNA"/>
</dbReference>
<organism evidence="1 2">
    <name type="scientific">Clathrus columnatus</name>
    <dbReference type="NCBI Taxonomy" id="1419009"/>
    <lineage>
        <taxon>Eukaryota</taxon>
        <taxon>Fungi</taxon>
        <taxon>Dikarya</taxon>
        <taxon>Basidiomycota</taxon>
        <taxon>Agaricomycotina</taxon>
        <taxon>Agaricomycetes</taxon>
        <taxon>Phallomycetidae</taxon>
        <taxon>Phallales</taxon>
        <taxon>Clathraceae</taxon>
        <taxon>Clathrus</taxon>
    </lineage>
</organism>
<evidence type="ECO:0000313" key="1">
    <source>
        <dbReference type="EMBL" id="GJJ07725.1"/>
    </source>
</evidence>
<protein>
    <submittedName>
        <fullName evidence="1">Uncharacterized protein</fullName>
    </submittedName>
</protein>